<evidence type="ECO:0000313" key="2">
    <source>
        <dbReference type="EMBL" id="GED59782.1"/>
    </source>
</evidence>
<dbReference type="EMBL" id="LDCN01000011">
    <property type="protein sequence ID" value="KLH96228.1"/>
    <property type="molecule type" value="Genomic_DNA"/>
</dbReference>
<dbReference type="GeneID" id="87588503"/>
<reference evidence="2 5" key="2">
    <citation type="submission" date="2019-06" db="EMBL/GenBank/DDBJ databases">
        <title>Whole genome shotgun sequence of Brevibacillus formosus NBRC 15716.</title>
        <authorList>
            <person name="Hosoyama A."/>
            <person name="Uohara A."/>
            <person name="Ohji S."/>
            <person name="Ichikawa N."/>
        </authorList>
    </citation>
    <scope>NUCLEOTIDE SEQUENCE [LARGE SCALE GENOMIC DNA]</scope>
    <source>
        <strain evidence="2 5">NBRC 15716</strain>
    </source>
</reference>
<dbReference type="Proteomes" id="UP000319498">
    <property type="component" value="Unassembled WGS sequence"/>
</dbReference>
<dbReference type="Pfam" id="PF13552">
    <property type="entry name" value="DUF4127"/>
    <property type="match status" value="1"/>
</dbReference>
<dbReference type="AlphaFoldDB" id="A0A837KFZ0"/>
<reference evidence="3 4" key="1">
    <citation type="submission" date="2015-05" db="EMBL/GenBank/DDBJ databases">
        <title>Genome sequencing project for genomic taxonomy and phylogenomics of Bacillus-like bacteria.</title>
        <authorList>
            <person name="Liu B."/>
            <person name="Wang J."/>
            <person name="Zhu Y."/>
            <person name="Liu G."/>
            <person name="Chen Q."/>
            <person name="Chen Z."/>
            <person name="Lan J."/>
            <person name="Che J."/>
            <person name="Ge C."/>
            <person name="Shi H."/>
            <person name="Pan Z."/>
            <person name="Liu X."/>
        </authorList>
    </citation>
    <scope>NUCLEOTIDE SEQUENCE [LARGE SCALE GENOMIC DNA]</scope>
    <source>
        <strain evidence="3 4">DSM 9885</strain>
    </source>
</reference>
<dbReference type="RefSeq" id="WP_047074132.1">
    <property type="nucleotide sequence ID" value="NZ_BJOL01000023.1"/>
</dbReference>
<evidence type="ECO:0000313" key="3">
    <source>
        <dbReference type="EMBL" id="KLH96228.1"/>
    </source>
</evidence>
<proteinExistence type="predicted"/>
<dbReference type="InterPro" id="IPR025394">
    <property type="entry name" value="DUF4127"/>
</dbReference>
<gene>
    <name evidence="3" type="ORF">AA984_26010</name>
    <name evidence="2" type="ORF">BFO01nite_39140</name>
</gene>
<evidence type="ECO:0000256" key="1">
    <source>
        <dbReference type="SAM" id="SignalP"/>
    </source>
</evidence>
<accession>A0A837KFZ0</accession>
<name>A0A837KFZ0_9BACL</name>
<evidence type="ECO:0000313" key="5">
    <source>
        <dbReference type="Proteomes" id="UP000319498"/>
    </source>
</evidence>
<dbReference type="EMBL" id="BJOL01000023">
    <property type="protein sequence ID" value="GED59782.1"/>
    <property type="molecule type" value="Genomic_DNA"/>
</dbReference>
<keyword evidence="1" id="KW-0732">Signal</keyword>
<evidence type="ECO:0000313" key="4">
    <source>
        <dbReference type="Proteomes" id="UP000035218"/>
    </source>
</evidence>
<dbReference type="Proteomes" id="UP000035218">
    <property type="component" value="Unassembled WGS sequence"/>
</dbReference>
<feature type="chain" id="PRO_5032322140" evidence="1">
    <location>
        <begin position="27"/>
        <end position="100"/>
    </location>
</feature>
<comment type="caution">
    <text evidence="3">The sequence shown here is derived from an EMBL/GenBank/DDBJ whole genome shotgun (WGS) entry which is preliminary data.</text>
</comment>
<sequence>MKKLRVVISTLAMAALVTGMVPFAQASTVAAKKALPKPIAKVALVPLDDRPVNTYFPQMSARAGGVEPIMPDEDILGHFITPGDGEEIGDWLQASLGAVV</sequence>
<feature type="signal peptide" evidence="1">
    <location>
        <begin position="1"/>
        <end position="26"/>
    </location>
</feature>
<protein>
    <submittedName>
        <fullName evidence="3">Uncharacterized protein</fullName>
    </submittedName>
</protein>
<organism evidence="3 4">
    <name type="scientific">Brevibacillus formosus</name>
    <dbReference type="NCBI Taxonomy" id="54913"/>
    <lineage>
        <taxon>Bacteria</taxon>
        <taxon>Bacillati</taxon>
        <taxon>Bacillota</taxon>
        <taxon>Bacilli</taxon>
        <taxon>Bacillales</taxon>
        <taxon>Paenibacillaceae</taxon>
        <taxon>Brevibacillus</taxon>
    </lineage>
</organism>
<keyword evidence="5" id="KW-1185">Reference proteome</keyword>